<gene>
    <name evidence="3" type="ORF">M9458_027539</name>
</gene>
<feature type="domain" description="Microtubule-associated protein 10 C-terminal" evidence="2">
    <location>
        <begin position="41"/>
        <end position="159"/>
    </location>
</feature>
<evidence type="ECO:0000313" key="3">
    <source>
        <dbReference type="EMBL" id="KAL0178645.1"/>
    </source>
</evidence>
<comment type="caution">
    <text evidence="3">The sequence shown here is derived from an EMBL/GenBank/DDBJ whole genome shotgun (WGS) entry which is preliminary data.</text>
</comment>
<dbReference type="InterPro" id="IPR039302">
    <property type="entry name" value="MAP10"/>
</dbReference>
<feature type="compositionally biased region" description="Polar residues" evidence="1">
    <location>
        <begin position="243"/>
        <end position="259"/>
    </location>
</feature>
<evidence type="ECO:0000259" key="2">
    <source>
        <dbReference type="Pfam" id="PF14925"/>
    </source>
</evidence>
<feature type="compositionally biased region" description="Polar residues" evidence="1">
    <location>
        <begin position="272"/>
        <end position="304"/>
    </location>
</feature>
<keyword evidence="4" id="KW-1185">Reference proteome</keyword>
<organism evidence="3 4">
    <name type="scientific">Cirrhinus mrigala</name>
    <name type="common">Mrigala</name>
    <dbReference type="NCBI Taxonomy" id="683832"/>
    <lineage>
        <taxon>Eukaryota</taxon>
        <taxon>Metazoa</taxon>
        <taxon>Chordata</taxon>
        <taxon>Craniata</taxon>
        <taxon>Vertebrata</taxon>
        <taxon>Euteleostomi</taxon>
        <taxon>Actinopterygii</taxon>
        <taxon>Neopterygii</taxon>
        <taxon>Teleostei</taxon>
        <taxon>Ostariophysi</taxon>
        <taxon>Cypriniformes</taxon>
        <taxon>Cyprinidae</taxon>
        <taxon>Labeoninae</taxon>
        <taxon>Labeonini</taxon>
        <taxon>Cirrhinus</taxon>
    </lineage>
</organism>
<feature type="compositionally biased region" description="Basic and acidic residues" evidence="1">
    <location>
        <begin position="107"/>
        <end position="121"/>
    </location>
</feature>
<dbReference type="Pfam" id="PF14925">
    <property type="entry name" value="HPHLAWLY"/>
    <property type="match status" value="1"/>
</dbReference>
<dbReference type="AlphaFoldDB" id="A0ABD0PY67"/>
<evidence type="ECO:0000313" key="4">
    <source>
        <dbReference type="Proteomes" id="UP001529510"/>
    </source>
</evidence>
<name>A0ABD0PY67_CIRMR</name>
<dbReference type="PANTHER" id="PTHR21831">
    <property type="entry name" value="MICROTUBULE-ASSOCIATED PROTEIN 10"/>
    <property type="match status" value="1"/>
</dbReference>
<dbReference type="InterPro" id="IPR026679">
    <property type="entry name" value="MAP10_C-term"/>
</dbReference>
<feature type="compositionally biased region" description="Polar residues" evidence="1">
    <location>
        <begin position="201"/>
        <end position="223"/>
    </location>
</feature>
<protein>
    <recommendedName>
        <fullName evidence="2">Microtubule-associated protein 10 C-terminal domain-containing protein</fullName>
    </recommendedName>
</protein>
<feature type="compositionally biased region" description="Polar residues" evidence="1">
    <location>
        <begin position="382"/>
        <end position="393"/>
    </location>
</feature>
<feature type="region of interest" description="Disordered" evidence="1">
    <location>
        <begin position="167"/>
        <end position="453"/>
    </location>
</feature>
<sequence>LLAEMESFNIEDPVDVNSEVESSDLRDFPVKVDRSNKLTSTPKTLPKETDSAPFGDVIRQLPLLNALLVELSQLNVQTAQQQQQPLSVHPNLAWLYTSAQEPSGAKPKPEKQKTSPKHDQCKMKAIKSAKKNKEKLQPKRTLKYGLTNTFRLRLKLVKPGTKRHECIGYQDAKQDQPSSSEHKRVRKAVSRGVHLDETVKTLMSSFENHPTPVETPSKSQRSSVGKHITDVPNEKDKKVQVHIPSQYSDHSDQHSTSSIHDSHLGFQRGDSRASSRPCRTSLSNGSFQQEEYQDDFTSLNTTDGYSPDPFSSPEPSRRKRNSVSSTSSSSHPSKALPVPVKAETSPQRSLKNTHVIRPRLQTSALSLSSDESEFESGRHRPGSQSSGQKTPSVRRTFGKSGSFDSDPGDKGMTFSRVSEDSDLAANNTMQKSISSSEQTDAEEERDKLGSLGLDRNYHHISELVINKLPGYTL</sequence>
<evidence type="ECO:0000256" key="1">
    <source>
        <dbReference type="SAM" id="MobiDB-lite"/>
    </source>
</evidence>
<feature type="compositionally biased region" description="Basic and acidic residues" evidence="1">
    <location>
        <begin position="227"/>
        <end position="239"/>
    </location>
</feature>
<feature type="compositionally biased region" description="Low complexity" evidence="1">
    <location>
        <begin position="322"/>
        <end position="333"/>
    </location>
</feature>
<dbReference type="PANTHER" id="PTHR21831:SF2">
    <property type="entry name" value="MICROTUBULE-ASSOCIATED PROTEIN 10"/>
    <property type="match status" value="1"/>
</dbReference>
<reference evidence="3 4" key="1">
    <citation type="submission" date="2024-05" db="EMBL/GenBank/DDBJ databases">
        <title>Genome sequencing and assembly of Indian major carp, Cirrhinus mrigala (Hamilton, 1822).</title>
        <authorList>
            <person name="Mohindra V."/>
            <person name="Chowdhury L.M."/>
            <person name="Lal K."/>
            <person name="Jena J.K."/>
        </authorList>
    </citation>
    <scope>NUCLEOTIDE SEQUENCE [LARGE SCALE GENOMIC DNA]</scope>
    <source>
        <strain evidence="3">CM1030</strain>
        <tissue evidence="3">Blood</tissue>
    </source>
</reference>
<feature type="non-terminal residue" evidence="3">
    <location>
        <position position="1"/>
    </location>
</feature>
<accession>A0ABD0PY67</accession>
<feature type="region of interest" description="Disordered" evidence="1">
    <location>
        <begin position="32"/>
        <end position="52"/>
    </location>
</feature>
<feature type="region of interest" description="Disordered" evidence="1">
    <location>
        <begin position="100"/>
        <end position="121"/>
    </location>
</feature>
<proteinExistence type="predicted"/>
<feature type="compositionally biased region" description="Polar residues" evidence="1">
    <location>
        <begin position="424"/>
        <end position="438"/>
    </location>
</feature>
<dbReference type="Proteomes" id="UP001529510">
    <property type="component" value="Unassembled WGS sequence"/>
</dbReference>
<dbReference type="EMBL" id="JAMKFB020000013">
    <property type="protein sequence ID" value="KAL0178645.1"/>
    <property type="molecule type" value="Genomic_DNA"/>
</dbReference>